<dbReference type="PATRIC" id="fig|75588.4.peg.5362"/>
<accession>A0A0R2Y904</accession>
<gene>
    <name evidence="1" type="ORF">TU73_14700</name>
</gene>
<dbReference type="RefSeq" id="WP_057012841.1">
    <property type="nucleotide sequence ID" value="NZ_JYLH01000008.1"/>
</dbReference>
<name>A0A0R2Y904_9PSED</name>
<sequence length="166" mass="18738">MEFAASFASLSFKPGEETFGQYMRRAAQTHKDTAAASERSHEARISALEKELTDIKKTQPEAYAHQIKLYKELASLQQHHVGVNAHETLSLKQVIKEVEYKSQEKGLALSRGFKAEQESLTDQPLGLETAHRTYIDALSVTLPEGDDFLRREQEGFEQKYPDAQAI</sequence>
<dbReference type="AlphaFoldDB" id="A0A0R2Y904"/>
<reference evidence="1 2" key="1">
    <citation type="submission" date="2015-02" db="EMBL/GenBank/DDBJ databases">
        <title>Pseudomonas helleri sp. nov. and Pseudomonas weihenstephanensis sp. nov., isolated from raw cows milk.</title>
        <authorList>
            <person name="von Neubeck M."/>
            <person name="Huptas C."/>
            <person name="Wenning M."/>
            <person name="Scherer S."/>
        </authorList>
    </citation>
    <scope>NUCLEOTIDE SEQUENCE [LARGE SCALE GENOMIC DNA]</scope>
    <source>
        <strain evidence="1 2">DSM 17149</strain>
    </source>
</reference>
<evidence type="ECO:0000313" key="1">
    <source>
        <dbReference type="EMBL" id="KRP44991.1"/>
    </source>
</evidence>
<evidence type="ECO:0000313" key="2">
    <source>
        <dbReference type="Proteomes" id="UP000051446"/>
    </source>
</evidence>
<comment type="caution">
    <text evidence="1">The sequence shown here is derived from an EMBL/GenBank/DDBJ whole genome shotgun (WGS) entry which is preliminary data.</text>
</comment>
<protein>
    <submittedName>
        <fullName evidence="1">Uncharacterized protein</fullName>
    </submittedName>
</protein>
<organism evidence="1 2">
    <name type="scientific">Pseudomonas libanensis</name>
    <dbReference type="NCBI Taxonomy" id="75588"/>
    <lineage>
        <taxon>Bacteria</taxon>
        <taxon>Pseudomonadati</taxon>
        <taxon>Pseudomonadota</taxon>
        <taxon>Gammaproteobacteria</taxon>
        <taxon>Pseudomonadales</taxon>
        <taxon>Pseudomonadaceae</taxon>
        <taxon>Pseudomonas</taxon>
    </lineage>
</organism>
<proteinExistence type="predicted"/>
<dbReference type="EMBL" id="JYLH01000008">
    <property type="protein sequence ID" value="KRP44991.1"/>
    <property type="molecule type" value="Genomic_DNA"/>
</dbReference>
<dbReference type="Proteomes" id="UP000051446">
    <property type="component" value="Unassembled WGS sequence"/>
</dbReference>